<feature type="transmembrane region" description="Helical" evidence="1">
    <location>
        <begin position="152"/>
        <end position="170"/>
    </location>
</feature>
<dbReference type="AlphaFoldDB" id="A0A7C4PLY2"/>
<gene>
    <name evidence="2" type="ORF">ENT37_10190</name>
</gene>
<name>A0A7C4PLY2_9CHLR</name>
<evidence type="ECO:0000313" key="2">
    <source>
        <dbReference type="EMBL" id="HGS22226.1"/>
    </source>
</evidence>
<reference evidence="2" key="1">
    <citation type="journal article" date="2020" name="mSystems">
        <title>Genome- and Community-Level Interaction Insights into Carbon Utilization and Element Cycling Functions of Hydrothermarchaeota in Hydrothermal Sediment.</title>
        <authorList>
            <person name="Zhou Z."/>
            <person name="Liu Y."/>
            <person name="Xu W."/>
            <person name="Pan J."/>
            <person name="Luo Z.H."/>
            <person name="Li M."/>
        </authorList>
    </citation>
    <scope>NUCLEOTIDE SEQUENCE [LARGE SCALE GENOMIC DNA]</scope>
    <source>
        <strain evidence="2">SpSt-573</strain>
    </source>
</reference>
<feature type="transmembrane region" description="Helical" evidence="1">
    <location>
        <begin position="320"/>
        <end position="348"/>
    </location>
</feature>
<feature type="transmembrane region" description="Helical" evidence="1">
    <location>
        <begin position="95"/>
        <end position="114"/>
    </location>
</feature>
<dbReference type="EMBL" id="DSYK01000499">
    <property type="protein sequence ID" value="HGS22226.1"/>
    <property type="molecule type" value="Genomic_DNA"/>
</dbReference>
<keyword evidence="1" id="KW-0812">Transmembrane</keyword>
<feature type="transmembrane region" description="Helical" evidence="1">
    <location>
        <begin position="28"/>
        <end position="48"/>
    </location>
</feature>
<accession>A0A7C4PLY2</accession>
<feature type="transmembrane region" description="Helical" evidence="1">
    <location>
        <begin position="201"/>
        <end position="219"/>
    </location>
</feature>
<feature type="transmembrane region" description="Helical" evidence="1">
    <location>
        <begin position="60"/>
        <end position="83"/>
    </location>
</feature>
<feature type="transmembrane region" description="Helical" evidence="1">
    <location>
        <begin position="120"/>
        <end position="140"/>
    </location>
</feature>
<comment type="caution">
    <text evidence="2">The sequence shown here is derived from an EMBL/GenBank/DDBJ whole genome shotgun (WGS) entry which is preliminary data.</text>
</comment>
<sequence length="423" mass="45377">MNTPSLTTPENSPADRLRGTPPSIWSDALLAALPYVLIGLAQGVPLVFSASELSDSASPPISIISGVFFALLILSLPVSFLLARAQNWPLWSASWVPLWALGVILFEEWARGWLTGKNTWFSLMDFLMVVVFPPVIAYGLVRVARAGRLKGILAALPIMLVAWVITNEFVPDAPEGIVSLSSWLVAGIIALLIVRSQRLDLALLSVIGLMLVSGWAHTWNGIYLGGMLPFSEPAPTPAAVFRAFVPLFSFVCAIGLGPQLAQALRELGLRGGLHEGLPAYRLSLGGIFLLILTALFYIHAQVNGGSAHTLWPTPDPVARLGAYPAVLWLSVIGLGFYVAGFILVFRAARQASRLPGRLPLVLLLFSLPGVPFTLFLASSSLGASQALNPPILGYILGPSWVALAISTILLWEHRVSRAGLLPH</sequence>
<feature type="transmembrane region" description="Helical" evidence="1">
    <location>
        <begin position="239"/>
        <end position="258"/>
    </location>
</feature>
<keyword evidence="1" id="KW-1133">Transmembrane helix</keyword>
<keyword evidence="1" id="KW-0472">Membrane</keyword>
<feature type="transmembrane region" description="Helical" evidence="1">
    <location>
        <begin position="176"/>
        <end position="194"/>
    </location>
</feature>
<feature type="transmembrane region" description="Helical" evidence="1">
    <location>
        <begin position="360"/>
        <end position="379"/>
    </location>
</feature>
<organism evidence="2">
    <name type="scientific">Anaerolinea thermolimosa</name>
    <dbReference type="NCBI Taxonomy" id="229919"/>
    <lineage>
        <taxon>Bacteria</taxon>
        <taxon>Bacillati</taxon>
        <taxon>Chloroflexota</taxon>
        <taxon>Anaerolineae</taxon>
        <taxon>Anaerolineales</taxon>
        <taxon>Anaerolineaceae</taxon>
        <taxon>Anaerolinea</taxon>
    </lineage>
</organism>
<proteinExistence type="predicted"/>
<evidence type="ECO:0000256" key="1">
    <source>
        <dbReference type="SAM" id="Phobius"/>
    </source>
</evidence>
<feature type="transmembrane region" description="Helical" evidence="1">
    <location>
        <begin position="279"/>
        <end position="300"/>
    </location>
</feature>
<protein>
    <submittedName>
        <fullName evidence="2">Uncharacterized protein</fullName>
    </submittedName>
</protein>
<feature type="transmembrane region" description="Helical" evidence="1">
    <location>
        <begin position="391"/>
        <end position="411"/>
    </location>
</feature>